<proteinExistence type="predicted"/>
<gene>
    <name evidence="2" type="ORF">VO63_36400</name>
</gene>
<evidence type="ECO:0008006" key="4">
    <source>
        <dbReference type="Google" id="ProtNLM"/>
    </source>
</evidence>
<reference evidence="2 3" key="1">
    <citation type="submission" date="2015-05" db="EMBL/GenBank/DDBJ databases">
        <title>Draft Genome assembly of Streptomyces showdoensis.</title>
        <authorList>
            <person name="Thapa K.K."/>
            <person name="Metsa-Ketela M."/>
        </authorList>
    </citation>
    <scope>NUCLEOTIDE SEQUENCE [LARGE SCALE GENOMIC DNA]</scope>
    <source>
        <strain evidence="2 3">ATCC 15227</strain>
    </source>
</reference>
<keyword evidence="1" id="KW-0812">Transmembrane</keyword>
<evidence type="ECO:0000313" key="3">
    <source>
        <dbReference type="Proteomes" id="UP000265325"/>
    </source>
</evidence>
<sequence length="112" mass="12503">MDEARLSPRERRILAEIEQGLGADRSLARGLRSGRPRHRPRIRLLGGRATLLLGAVALGLFVAAVATESPPLIWAFAVVWVVTLVCGLRLLLRWSRRHLTGAERPRPDEPDR</sequence>
<organism evidence="2 3">
    <name type="scientific">Streptomyces showdoensis</name>
    <dbReference type="NCBI Taxonomy" id="68268"/>
    <lineage>
        <taxon>Bacteria</taxon>
        <taxon>Bacillati</taxon>
        <taxon>Actinomycetota</taxon>
        <taxon>Actinomycetes</taxon>
        <taxon>Kitasatosporales</taxon>
        <taxon>Streptomycetaceae</taxon>
        <taxon>Streptomyces</taxon>
    </lineage>
</organism>
<dbReference type="InterPro" id="IPR021401">
    <property type="entry name" value="DUF3040"/>
</dbReference>
<feature type="transmembrane region" description="Helical" evidence="1">
    <location>
        <begin position="72"/>
        <end position="92"/>
    </location>
</feature>
<keyword evidence="3" id="KW-1185">Reference proteome</keyword>
<feature type="transmembrane region" description="Helical" evidence="1">
    <location>
        <begin position="45"/>
        <end position="66"/>
    </location>
</feature>
<dbReference type="AlphaFoldDB" id="A0A2P2GC79"/>
<dbReference type="Pfam" id="PF11239">
    <property type="entry name" value="DUF3040"/>
    <property type="match status" value="1"/>
</dbReference>
<dbReference type="Proteomes" id="UP000265325">
    <property type="component" value="Unassembled WGS sequence"/>
</dbReference>
<evidence type="ECO:0000256" key="1">
    <source>
        <dbReference type="SAM" id="Phobius"/>
    </source>
</evidence>
<protein>
    <recommendedName>
        <fullName evidence="4">DUF3040 domain-containing protein</fullName>
    </recommendedName>
</protein>
<evidence type="ECO:0000313" key="2">
    <source>
        <dbReference type="EMBL" id="KKZ69034.1"/>
    </source>
</evidence>
<accession>A0A2P2GC79</accession>
<name>A0A2P2GC79_STREW</name>
<dbReference type="RefSeq" id="WP_046912452.1">
    <property type="nucleotide sequence ID" value="NZ_BAAAXG010000010.1"/>
</dbReference>
<keyword evidence="1" id="KW-0472">Membrane</keyword>
<comment type="caution">
    <text evidence="2">The sequence shown here is derived from an EMBL/GenBank/DDBJ whole genome shotgun (WGS) entry which is preliminary data.</text>
</comment>
<keyword evidence="1" id="KW-1133">Transmembrane helix</keyword>
<dbReference type="EMBL" id="LAQS01000124">
    <property type="protein sequence ID" value="KKZ69034.1"/>
    <property type="molecule type" value="Genomic_DNA"/>
</dbReference>